<keyword evidence="1" id="KW-0472">Membrane</keyword>
<keyword evidence="1" id="KW-1133">Transmembrane helix</keyword>
<keyword evidence="1" id="KW-0812">Transmembrane</keyword>
<protein>
    <submittedName>
        <fullName evidence="2">Uncharacterized protein</fullName>
    </submittedName>
</protein>
<accession>A0A6C0LQ23</accession>
<name>A0A6C0LQ23_9ZZZZ</name>
<feature type="transmembrane region" description="Helical" evidence="1">
    <location>
        <begin position="12"/>
        <end position="32"/>
    </location>
</feature>
<organism evidence="2">
    <name type="scientific">viral metagenome</name>
    <dbReference type="NCBI Taxonomy" id="1070528"/>
    <lineage>
        <taxon>unclassified sequences</taxon>
        <taxon>metagenomes</taxon>
        <taxon>organismal metagenomes</taxon>
    </lineage>
</organism>
<evidence type="ECO:0000256" key="1">
    <source>
        <dbReference type="SAM" id="Phobius"/>
    </source>
</evidence>
<sequence>MFNFISIIDRPGFATIISIVLGFGLAAIFRPLCKGPDCLIIRGPPVNEVRGAVYQFGAKCVEFDAKAVECPPKESNINVVDTMSFAALG</sequence>
<dbReference type="AlphaFoldDB" id="A0A6C0LQ23"/>
<proteinExistence type="predicted"/>
<reference evidence="2" key="1">
    <citation type="journal article" date="2020" name="Nature">
        <title>Giant virus diversity and host interactions through global metagenomics.</title>
        <authorList>
            <person name="Schulz F."/>
            <person name="Roux S."/>
            <person name="Paez-Espino D."/>
            <person name="Jungbluth S."/>
            <person name="Walsh D.A."/>
            <person name="Denef V.J."/>
            <person name="McMahon K.D."/>
            <person name="Konstantinidis K.T."/>
            <person name="Eloe-Fadrosh E.A."/>
            <person name="Kyrpides N.C."/>
            <person name="Woyke T."/>
        </authorList>
    </citation>
    <scope>NUCLEOTIDE SEQUENCE</scope>
    <source>
        <strain evidence="2">GVMAG-M-3300027963-41</strain>
    </source>
</reference>
<evidence type="ECO:0000313" key="2">
    <source>
        <dbReference type="EMBL" id="QHU32068.1"/>
    </source>
</evidence>
<dbReference type="EMBL" id="MN740535">
    <property type="protein sequence ID" value="QHU32068.1"/>
    <property type="molecule type" value="Genomic_DNA"/>
</dbReference>